<name>A0A6J5LAG9_9CAUD</name>
<proteinExistence type="predicted"/>
<dbReference type="EMBL" id="LR796235">
    <property type="protein sequence ID" value="CAB4130246.1"/>
    <property type="molecule type" value="Genomic_DNA"/>
</dbReference>
<evidence type="ECO:0000313" key="1">
    <source>
        <dbReference type="EMBL" id="CAB4130246.1"/>
    </source>
</evidence>
<protein>
    <submittedName>
        <fullName evidence="1">Uncharacterized protein</fullName>
    </submittedName>
</protein>
<gene>
    <name evidence="1" type="ORF">UFOVP117_328</name>
</gene>
<accession>A0A6J5LAG9</accession>
<organism evidence="1">
    <name type="scientific">uncultured Caudovirales phage</name>
    <dbReference type="NCBI Taxonomy" id="2100421"/>
    <lineage>
        <taxon>Viruses</taxon>
        <taxon>Duplodnaviria</taxon>
        <taxon>Heunggongvirae</taxon>
        <taxon>Uroviricota</taxon>
        <taxon>Caudoviricetes</taxon>
        <taxon>Peduoviridae</taxon>
        <taxon>Maltschvirus</taxon>
        <taxon>Maltschvirus maltsch</taxon>
    </lineage>
</organism>
<reference evidence="1" key="1">
    <citation type="submission" date="2020-04" db="EMBL/GenBank/DDBJ databases">
        <authorList>
            <person name="Chiriac C."/>
            <person name="Salcher M."/>
            <person name="Ghai R."/>
            <person name="Kavagutti S V."/>
        </authorList>
    </citation>
    <scope>NUCLEOTIDE SEQUENCE</scope>
</reference>
<sequence>MSYLVFINGLGANYRGNKTYEFIFSETTEVFGDDWDTNPANGNPTPPDTEEIKKVGVLNRDGIDMELVQNSDFFCMKDAIDNVVALGWEKDSDIDNRLVFHFGMSEQQVKDKLYEKDIILEYYKEFEENGNRKTNPRNS</sequence>